<dbReference type="STRING" id="1523247.SAMN05660464_2167"/>
<name>A0A1I5MVG7_9ACTN</name>
<keyword evidence="1" id="KW-1133">Transmembrane helix</keyword>
<keyword evidence="1" id="KW-0472">Membrane</keyword>
<evidence type="ECO:0000256" key="1">
    <source>
        <dbReference type="SAM" id="Phobius"/>
    </source>
</evidence>
<keyword evidence="1" id="KW-0812">Transmembrane</keyword>
<feature type="transmembrane region" description="Helical" evidence="1">
    <location>
        <begin position="49"/>
        <end position="68"/>
    </location>
</feature>
<accession>A0A1I5MVG7</accession>
<evidence type="ECO:0000313" key="2">
    <source>
        <dbReference type="EMBL" id="SFP13460.1"/>
    </source>
</evidence>
<keyword evidence="3" id="KW-1185">Reference proteome</keyword>
<reference evidence="3" key="1">
    <citation type="submission" date="2016-10" db="EMBL/GenBank/DDBJ databases">
        <authorList>
            <person name="Varghese N."/>
            <person name="Submissions S."/>
        </authorList>
    </citation>
    <scope>NUCLEOTIDE SEQUENCE [LARGE SCALE GENOMIC DNA]</scope>
    <source>
        <strain evidence="3">DSM 44208</strain>
    </source>
</reference>
<protein>
    <submittedName>
        <fullName evidence="2">Uncharacterized protein</fullName>
    </submittedName>
</protein>
<dbReference type="EMBL" id="FOWQ01000003">
    <property type="protein sequence ID" value="SFP13460.1"/>
    <property type="molecule type" value="Genomic_DNA"/>
</dbReference>
<evidence type="ECO:0000313" key="3">
    <source>
        <dbReference type="Proteomes" id="UP000198857"/>
    </source>
</evidence>
<sequence>MLVFRVLCAAVASAVLSGFAFLLVTGQYTNDGPVVLHLSATHGLHLGDLFVVTGWAVAMAMLAVLAWPHRRPVSRAGRPGPWR</sequence>
<dbReference type="AlphaFoldDB" id="A0A1I5MVG7"/>
<dbReference type="Proteomes" id="UP000198857">
    <property type="component" value="Unassembled WGS sequence"/>
</dbReference>
<proteinExistence type="predicted"/>
<gene>
    <name evidence="2" type="ORF">SAMN05660464_2167</name>
</gene>
<organism evidence="2 3">
    <name type="scientific">Geodermatophilus dictyosporus</name>
    <dbReference type="NCBI Taxonomy" id="1523247"/>
    <lineage>
        <taxon>Bacteria</taxon>
        <taxon>Bacillati</taxon>
        <taxon>Actinomycetota</taxon>
        <taxon>Actinomycetes</taxon>
        <taxon>Geodermatophilales</taxon>
        <taxon>Geodermatophilaceae</taxon>
        <taxon>Geodermatophilus</taxon>
    </lineage>
</organism>